<keyword evidence="2" id="KW-0812">Transmembrane</keyword>
<dbReference type="PANTHER" id="PTHR40076:SF1">
    <property type="entry name" value="MEMBRANE PROTEIN"/>
    <property type="match status" value="1"/>
</dbReference>
<dbReference type="Proteomes" id="UP000320839">
    <property type="component" value="Chromosome"/>
</dbReference>
<accession>A0A518FNK0</accession>
<feature type="transmembrane region" description="Helical" evidence="2">
    <location>
        <begin position="253"/>
        <end position="271"/>
    </location>
</feature>
<feature type="transmembrane region" description="Helical" evidence="2">
    <location>
        <begin position="179"/>
        <end position="210"/>
    </location>
</feature>
<keyword evidence="2" id="KW-0472">Membrane</keyword>
<dbReference type="RefSeq" id="WP_145456050.1">
    <property type="nucleotide sequence ID" value="NZ_CP036317.1"/>
</dbReference>
<feature type="transmembrane region" description="Helical" evidence="2">
    <location>
        <begin position="230"/>
        <end position="247"/>
    </location>
</feature>
<evidence type="ECO:0000313" key="4">
    <source>
        <dbReference type="Proteomes" id="UP000320839"/>
    </source>
</evidence>
<evidence type="ECO:0000256" key="2">
    <source>
        <dbReference type="SAM" id="Phobius"/>
    </source>
</evidence>
<evidence type="ECO:0000256" key="1">
    <source>
        <dbReference type="SAM" id="MobiDB-lite"/>
    </source>
</evidence>
<feature type="transmembrane region" description="Helical" evidence="2">
    <location>
        <begin position="328"/>
        <end position="358"/>
    </location>
</feature>
<name>A0A518FNK0_9PLAN</name>
<proteinExistence type="predicted"/>
<protein>
    <submittedName>
        <fullName evidence="3">Double zinc ribbon</fullName>
    </submittedName>
</protein>
<feature type="transmembrane region" description="Helical" evidence="2">
    <location>
        <begin position="144"/>
        <end position="173"/>
    </location>
</feature>
<dbReference type="AlphaFoldDB" id="A0A518FNK0"/>
<feature type="transmembrane region" description="Helical" evidence="2">
    <location>
        <begin position="292"/>
        <end position="316"/>
    </location>
</feature>
<evidence type="ECO:0000313" key="3">
    <source>
        <dbReference type="EMBL" id="QDV17924.1"/>
    </source>
</evidence>
<sequence>MTIEFECRYCQKVLSAPDDKAGSLARCPQCGETISVPVPEGTPSLSQADEGGSDTGTPVPEESSFLAEGTLREEESVLSTGQTICPMCGEEVPAGAMNCDYCGETLQSPGRGAWEPRKIEVGAVLSRAWGVFSSNLGRVIGVHFLAYILAVLCSLAVLILFVALGVGAVALLGEPEPGVLIALGILGYIVVLLINAVFQFYFLLGVLSYILKLVRGEQPSFNELFSGWPYLGRMLLCSLLFIFMYALGYICLIIPGIIIALMFGAYPYLLIDRNLPGIESLTQSRKITQGNLMSLFLISLVLGSIVLVPYLSLVFATVGMDRGAGPPVWFPIVMIFFMAFVYLFLIPFSVLVGGTCYAEMTNQ</sequence>
<keyword evidence="2" id="KW-1133">Transmembrane helix</keyword>
<dbReference type="EMBL" id="CP036317">
    <property type="protein sequence ID" value="QDV17924.1"/>
    <property type="molecule type" value="Genomic_DNA"/>
</dbReference>
<dbReference type="OrthoDB" id="278173at2"/>
<gene>
    <name evidence="3" type="ORF">Pan153_25800</name>
</gene>
<dbReference type="InterPro" id="IPR010380">
    <property type="entry name" value="DUF975"/>
</dbReference>
<organism evidence="3 4">
    <name type="scientific">Gimesia panareensis</name>
    <dbReference type="NCBI Taxonomy" id="2527978"/>
    <lineage>
        <taxon>Bacteria</taxon>
        <taxon>Pseudomonadati</taxon>
        <taxon>Planctomycetota</taxon>
        <taxon>Planctomycetia</taxon>
        <taxon>Planctomycetales</taxon>
        <taxon>Planctomycetaceae</taxon>
        <taxon>Gimesia</taxon>
    </lineage>
</organism>
<dbReference type="PANTHER" id="PTHR40076">
    <property type="entry name" value="MEMBRANE PROTEIN-RELATED"/>
    <property type="match status" value="1"/>
</dbReference>
<feature type="region of interest" description="Disordered" evidence="1">
    <location>
        <begin position="38"/>
        <end position="62"/>
    </location>
</feature>
<reference evidence="3 4" key="1">
    <citation type="submission" date="2019-02" db="EMBL/GenBank/DDBJ databases">
        <title>Deep-cultivation of Planctomycetes and their phenomic and genomic characterization uncovers novel biology.</title>
        <authorList>
            <person name="Wiegand S."/>
            <person name="Jogler M."/>
            <person name="Boedeker C."/>
            <person name="Pinto D."/>
            <person name="Vollmers J."/>
            <person name="Rivas-Marin E."/>
            <person name="Kohn T."/>
            <person name="Peeters S.H."/>
            <person name="Heuer A."/>
            <person name="Rast P."/>
            <person name="Oberbeckmann S."/>
            <person name="Bunk B."/>
            <person name="Jeske O."/>
            <person name="Meyerdierks A."/>
            <person name="Storesund J.E."/>
            <person name="Kallscheuer N."/>
            <person name="Luecker S."/>
            <person name="Lage O.M."/>
            <person name="Pohl T."/>
            <person name="Merkel B.J."/>
            <person name="Hornburger P."/>
            <person name="Mueller R.-W."/>
            <person name="Bruemmer F."/>
            <person name="Labrenz M."/>
            <person name="Spormann A.M."/>
            <person name="Op den Camp H."/>
            <person name="Overmann J."/>
            <person name="Amann R."/>
            <person name="Jetten M.S.M."/>
            <person name="Mascher T."/>
            <person name="Medema M.H."/>
            <person name="Devos D.P."/>
            <person name="Kaster A.-K."/>
            <person name="Ovreas L."/>
            <person name="Rohde M."/>
            <person name="Galperin M.Y."/>
            <person name="Jogler C."/>
        </authorList>
    </citation>
    <scope>NUCLEOTIDE SEQUENCE [LARGE SCALE GENOMIC DNA]</scope>
    <source>
        <strain evidence="3 4">Pan153</strain>
    </source>
</reference>